<dbReference type="Proteomes" id="UP001152888">
    <property type="component" value="Unassembled WGS sequence"/>
</dbReference>
<dbReference type="Pfam" id="PF20146">
    <property type="entry name" value="NRF"/>
    <property type="match status" value="1"/>
</dbReference>
<sequence length="709" mass="81097">MVRAGGWLLAAGIVGLFGICYTANLDICQADGCGENDDASSKKQIKQNNVIFGQGNLVDLWKMYPLNIMNGTKHISQKCKQAYEKYLNSLQQYDLNAIKMFDATAKLPSGILKGNVNQYGNFDECMEVKDAQYCLAEIDIRPLWKEPYSNFQEMAHSHFAIQETLDDPKHRVPGFTMIRWGFCIPSACSDKDLEIAIHEKMGVDNRVRPQMCQKSGNAVQKISLGKTVTKGFFMLLFSAVALATILEYNNYFSQSKTSYWQRIIHCFSLQQNYNELSSIKDNPKEIKALHGCRALAALGLILSHKVMALFYNPYINRSDMTEALGQKWSVIGRTAILFTEVFMLISGLLNANALFSELDKSKRMNFKDKLVTRLFRILPNLVAIILFCTYILPDLGSGPLWPLVVNHHAELCKKHMWRNILLIHNYYGFEEMCLTHTHQVGIDMQLFLVTPFFVYAIWKNREVGLFILAAFATLSTILRFWVTWANELSHVVHFGIPISRMFRTADLSYILPTHRATIYLTGIAMAYILRYTNKTSIISKPHRLILWVLAYVLFLSTWIGPMNMASYGFQYNNLYAALYAALSPITFGLAVSYIIYAVDRNFGNWFGPLLTWKYFTVFTKISYAVYLTQFPIFFYNIGKTKYVGEYRHYMMMEILETTAVILLSIALTLTVEMPFQKLKKALLDIEEPLPAKPDKIKKPITISRKSELG</sequence>
<organism evidence="3 4">
    <name type="scientific">Acanthoscelides obtectus</name>
    <name type="common">Bean weevil</name>
    <name type="synonym">Bruchus obtectus</name>
    <dbReference type="NCBI Taxonomy" id="200917"/>
    <lineage>
        <taxon>Eukaryota</taxon>
        <taxon>Metazoa</taxon>
        <taxon>Ecdysozoa</taxon>
        <taxon>Arthropoda</taxon>
        <taxon>Hexapoda</taxon>
        <taxon>Insecta</taxon>
        <taxon>Pterygota</taxon>
        <taxon>Neoptera</taxon>
        <taxon>Endopterygota</taxon>
        <taxon>Coleoptera</taxon>
        <taxon>Polyphaga</taxon>
        <taxon>Cucujiformia</taxon>
        <taxon>Chrysomeloidea</taxon>
        <taxon>Chrysomelidae</taxon>
        <taxon>Bruchinae</taxon>
        <taxon>Bruchini</taxon>
        <taxon>Acanthoscelides</taxon>
    </lineage>
</organism>
<dbReference type="Pfam" id="PF01757">
    <property type="entry name" value="Acyl_transf_3"/>
    <property type="match status" value="1"/>
</dbReference>
<dbReference type="PANTHER" id="PTHR11161:SF4">
    <property type="entry name" value="DROP DEAD"/>
    <property type="match status" value="1"/>
</dbReference>
<proteinExistence type="predicted"/>
<feature type="transmembrane region" description="Helical" evidence="1">
    <location>
        <begin position="465"/>
        <end position="482"/>
    </location>
</feature>
<keyword evidence="1" id="KW-1133">Transmembrane helix</keyword>
<dbReference type="InterPro" id="IPR006621">
    <property type="entry name" value="Nose-resist-to-fluoxetine_N"/>
</dbReference>
<feature type="domain" description="Nose resistant-to-fluoxetine protein N-terminal" evidence="2">
    <location>
        <begin position="76"/>
        <end position="214"/>
    </location>
</feature>
<dbReference type="AlphaFoldDB" id="A0A9P0KR93"/>
<feature type="transmembrane region" description="Helical" evidence="1">
    <location>
        <begin position="294"/>
        <end position="315"/>
    </location>
</feature>
<reference evidence="3" key="1">
    <citation type="submission" date="2022-03" db="EMBL/GenBank/DDBJ databases">
        <authorList>
            <person name="Sayadi A."/>
        </authorList>
    </citation>
    <scope>NUCLEOTIDE SEQUENCE</scope>
</reference>
<feature type="transmembrane region" description="Helical" evidence="1">
    <location>
        <begin position="574"/>
        <end position="596"/>
    </location>
</feature>
<evidence type="ECO:0000259" key="2">
    <source>
        <dbReference type="SMART" id="SM00703"/>
    </source>
</evidence>
<comment type="caution">
    <text evidence="3">The sequence shown here is derived from an EMBL/GenBank/DDBJ whole genome shotgun (WGS) entry which is preliminary data.</text>
</comment>
<feature type="transmembrane region" description="Helical" evidence="1">
    <location>
        <begin position="335"/>
        <end position="354"/>
    </location>
</feature>
<dbReference type="PANTHER" id="PTHR11161">
    <property type="entry name" value="O-ACYLTRANSFERASE"/>
    <property type="match status" value="1"/>
</dbReference>
<keyword evidence="1" id="KW-0472">Membrane</keyword>
<accession>A0A9P0KR93</accession>
<keyword evidence="1" id="KW-0812">Transmembrane</keyword>
<feature type="transmembrane region" description="Helical" evidence="1">
    <location>
        <begin position="440"/>
        <end position="458"/>
    </location>
</feature>
<evidence type="ECO:0000313" key="3">
    <source>
        <dbReference type="EMBL" id="CAH1982288.1"/>
    </source>
</evidence>
<dbReference type="InterPro" id="IPR002656">
    <property type="entry name" value="Acyl_transf_3_dom"/>
</dbReference>
<feature type="transmembrane region" description="Helical" evidence="1">
    <location>
        <begin position="649"/>
        <end position="671"/>
    </location>
</feature>
<feature type="transmembrane region" description="Helical" evidence="1">
    <location>
        <begin position="516"/>
        <end position="532"/>
    </location>
</feature>
<dbReference type="SMART" id="SM00703">
    <property type="entry name" value="NRF"/>
    <property type="match status" value="1"/>
</dbReference>
<evidence type="ECO:0000256" key="1">
    <source>
        <dbReference type="SAM" id="Phobius"/>
    </source>
</evidence>
<feature type="transmembrane region" description="Helical" evidence="1">
    <location>
        <begin position="374"/>
        <end position="392"/>
    </location>
</feature>
<keyword evidence="4" id="KW-1185">Reference proteome</keyword>
<dbReference type="InterPro" id="IPR052728">
    <property type="entry name" value="O2_lipid_transport_reg"/>
</dbReference>
<feature type="transmembrane region" description="Helical" evidence="1">
    <location>
        <begin position="231"/>
        <end position="252"/>
    </location>
</feature>
<evidence type="ECO:0000313" key="4">
    <source>
        <dbReference type="Proteomes" id="UP001152888"/>
    </source>
</evidence>
<gene>
    <name evidence="3" type="ORF">ACAOBT_LOCUS14926</name>
</gene>
<dbReference type="GO" id="GO:0016747">
    <property type="term" value="F:acyltransferase activity, transferring groups other than amino-acyl groups"/>
    <property type="evidence" value="ECO:0007669"/>
    <property type="project" value="InterPro"/>
</dbReference>
<protein>
    <recommendedName>
        <fullName evidence="2">Nose resistant-to-fluoxetine protein N-terminal domain-containing protein</fullName>
    </recommendedName>
</protein>
<name>A0A9P0KR93_ACAOB</name>
<dbReference type="OrthoDB" id="4794873at2759"/>
<dbReference type="EMBL" id="CAKOFQ010006918">
    <property type="protein sequence ID" value="CAH1982288.1"/>
    <property type="molecule type" value="Genomic_DNA"/>
</dbReference>
<feature type="transmembrane region" description="Helical" evidence="1">
    <location>
        <begin position="544"/>
        <end position="562"/>
    </location>
</feature>